<keyword evidence="1" id="KW-1133">Transmembrane helix</keyword>
<keyword evidence="1" id="KW-0472">Membrane</keyword>
<dbReference type="eggNOG" id="COG5557">
    <property type="taxonomic scope" value="Bacteria"/>
</dbReference>
<dbReference type="AlphaFoldDB" id="B9M1T3"/>
<dbReference type="Proteomes" id="UP000007721">
    <property type="component" value="Chromosome"/>
</dbReference>
<dbReference type="EMBL" id="CP001390">
    <property type="protein sequence ID" value="ACM19229.1"/>
    <property type="molecule type" value="Genomic_DNA"/>
</dbReference>
<accession>B9M1T3</accession>
<keyword evidence="3" id="KW-1185">Reference proteome</keyword>
<feature type="transmembrane region" description="Helical" evidence="1">
    <location>
        <begin position="122"/>
        <end position="144"/>
    </location>
</feature>
<proteinExistence type="predicted"/>
<evidence type="ECO:0000313" key="2">
    <source>
        <dbReference type="EMBL" id="ACM19229.1"/>
    </source>
</evidence>
<protein>
    <submittedName>
        <fullName evidence="2">Menaquinol oxidoreductase complex ACIII, menaquinol-binding membrane protein subunit ActF</fullName>
    </submittedName>
</protein>
<dbReference type="KEGG" id="geo:Geob_0867"/>
<dbReference type="RefSeq" id="WP_012645958.1">
    <property type="nucleotide sequence ID" value="NC_011979.1"/>
</dbReference>
<sequence>MSTTDRPGQSFGYASFFWGGLAICGIGLWVFSINTAAAPQGWRALLINFLFFSSLAGGLTTWPAVVRACNGRWPGELERVAFSAIAFAVPSLLALVLLWVGSNRWSPWYDIEYHQGGWLNNSFVFGRDLAGLAVFWLTAVRYLVARRNGQGSVWGGLLIVTYSLVFSLLGFDLVMALDPEWYSTLLGGYFFISGLYIASAAWAFLAVWQRETREEQLMDLGRLIVAFSLMATYLMYAHLLPIWYENLPDETRFLAPRLNFQPWLGVSYLLLGLVYLGPLVLLLTERSKRNRWSLGGISLLVLCGMWIERWWLVTPVFDKNLNLGLAELSVAMAFAGLLGMGMEQFQRRLPANCFRSEDEK</sequence>
<keyword evidence="1" id="KW-0812">Transmembrane</keyword>
<dbReference type="HOGENOM" id="CLU_042661_0_0_7"/>
<organism evidence="2 3">
    <name type="scientific">Geotalea daltonii (strain DSM 22248 / JCM 15807 / FRC-32)</name>
    <name type="common">Geobacter daltonii</name>
    <dbReference type="NCBI Taxonomy" id="316067"/>
    <lineage>
        <taxon>Bacteria</taxon>
        <taxon>Pseudomonadati</taxon>
        <taxon>Thermodesulfobacteriota</taxon>
        <taxon>Desulfuromonadia</taxon>
        <taxon>Geobacterales</taxon>
        <taxon>Geobacteraceae</taxon>
        <taxon>Geotalea</taxon>
    </lineage>
</organism>
<feature type="transmembrane region" description="Helical" evidence="1">
    <location>
        <begin position="220"/>
        <end position="243"/>
    </location>
</feature>
<dbReference type="PANTHER" id="PTHR43044:SF1">
    <property type="entry name" value="QUINOL:CYTOCHROME C OXIDOREDUCTASE QUINONE-BINDING SUBUNIT 2"/>
    <property type="match status" value="1"/>
</dbReference>
<dbReference type="OrthoDB" id="140980at2"/>
<feature type="transmembrane region" description="Helical" evidence="1">
    <location>
        <begin position="80"/>
        <end position="102"/>
    </location>
</feature>
<dbReference type="PANTHER" id="PTHR43044">
    <property type="match status" value="1"/>
</dbReference>
<gene>
    <name evidence="2" type="primary">actF</name>
    <name evidence="2" type="ordered locus">Geob_0867</name>
</gene>
<name>B9M1T3_GEODF</name>
<feature type="transmembrane region" description="Helical" evidence="1">
    <location>
        <begin position="156"/>
        <end position="177"/>
    </location>
</feature>
<feature type="transmembrane region" description="Helical" evidence="1">
    <location>
        <begin position="12"/>
        <end position="33"/>
    </location>
</feature>
<reference evidence="2 3" key="1">
    <citation type="submission" date="2009-01" db="EMBL/GenBank/DDBJ databases">
        <title>Complete sequence of Geobacter sp. FRC-32.</title>
        <authorList>
            <consortium name="US DOE Joint Genome Institute"/>
            <person name="Lucas S."/>
            <person name="Copeland A."/>
            <person name="Lapidus A."/>
            <person name="Glavina del Rio T."/>
            <person name="Dalin E."/>
            <person name="Tice H."/>
            <person name="Bruce D."/>
            <person name="Goodwin L."/>
            <person name="Pitluck S."/>
            <person name="Saunders E."/>
            <person name="Brettin T."/>
            <person name="Detter J.C."/>
            <person name="Han C."/>
            <person name="Larimer F."/>
            <person name="Land M."/>
            <person name="Hauser L."/>
            <person name="Kyrpides N."/>
            <person name="Ovchinnikova G."/>
            <person name="Kostka J."/>
            <person name="Richardson P."/>
        </authorList>
    </citation>
    <scope>NUCLEOTIDE SEQUENCE [LARGE SCALE GENOMIC DNA]</scope>
    <source>
        <strain evidence="3">DSM 22248 / JCM 15807 / FRC-32</strain>
    </source>
</reference>
<feature type="transmembrane region" description="Helical" evidence="1">
    <location>
        <begin position="323"/>
        <end position="342"/>
    </location>
</feature>
<evidence type="ECO:0000313" key="3">
    <source>
        <dbReference type="Proteomes" id="UP000007721"/>
    </source>
</evidence>
<feature type="transmembrane region" description="Helical" evidence="1">
    <location>
        <begin position="189"/>
        <end position="208"/>
    </location>
</feature>
<feature type="transmembrane region" description="Helical" evidence="1">
    <location>
        <begin position="292"/>
        <end position="311"/>
    </location>
</feature>
<evidence type="ECO:0000256" key="1">
    <source>
        <dbReference type="SAM" id="Phobius"/>
    </source>
</evidence>
<dbReference type="STRING" id="316067.Geob_0867"/>
<feature type="transmembrane region" description="Helical" evidence="1">
    <location>
        <begin position="45"/>
        <end position="68"/>
    </location>
</feature>
<feature type="transmembrane region" description="Helical" evidence="1">
    <location>
        <begin position="263"/>
        <end position="283"/>
    </location>
</feature>